<evidence type="ECO:0000313" key="4">
    <source>
        <dbReference type="Proteomes" id="UP000766550"/>
    </source>
</evidence>
<keyword evidence="1" id="KW-0812">Transmembrane</keyword>
<dbReference type="EMBL" id="JAHQXF010000001">
    <property type="protein sequence ID" value="MBV0924449.1"/>
    <property type="molecule type" value="Genomic_DNA"/>
</dbReference>
<keyword evidence="1" id="KW-0472">Membrane</keyword>
<dbReference type="RefSeq" id="WP_162317499.1">
    <property type="nucleotide sequence ID" value="NZ_JAHQXF010000001.1"/>
</dbReference>
<protein>
    <recommendedName>
        <fullName evidence="2">DUF8123 domain-containing protein</fullName>
    </recommendedName>
</protein>
<proteinExistence type="predicted"/>
<gene>
    <name evidence="3" type="ORF">KTS45_09570</name>
</gene>
<comment type="caution">
    <text evidence="3">The sequence shown here is derived from an EMBL/GenBank/DDBJ whole genome shotgun (WGS) entry which is preliminary data.</text>
</comment>
<feature type="transmembrane region" description="Helical" evidence="1">
    <location>
        <begin position="15"/>
        <end position="38"/>
    </location>
</feature>
<evidence type="ECO:0000256" key="1">
    <source>
        <dbReference type="SAM" id="Phobius"/>
    </source>
</evidence>
<feature type="transmembrane region" description="Helical" evidence="1">
    <location>
        <begin position="45"/>
        <end position="67"/>
    </location>
</feature>
<dbReference type="Proteomes" id="UP000766550">
    <property type="component" value="Unassembled WGS sequence"/>
</dbReference>
<name>A0A8J8C4Q9_9EURY</name>
<sequence length="71" mass="7095">MTTFTSGLDDPLKPIGLTAGAFLVLAALGTIVGAPWATHANMASAILQVVGAVLTIGVGALLAYLSVSNDR</sequence>
<accession>A0A8J8C4Q9</accession>
<dbReference type="AlphaFoldDB" id="A0A8J8C4Q9"/>
<organism evidence="3 4">
    <name type="scientific">Haloarcula limicola</name>
    <dbReference type="NCBI Taxonomy" id="1429915"/>
    <lineage>
        <taxon>Archaea</taxon>
        <taxon>Methanobacteriati</taxon>
        <taxon>Methanobacteriota</taxon>
        <taxon>Stenosarchaea group</taxon>
        <taxon>Halobacteria</taxon>
        <taxon>Halobacteriales</taxon>
        <taxon>Haloarculaceae</taxon>
        <taxon>Haloarcula</taxon>
    </lineage>
</organism>
<feature type="domain" description="DUF8123" evidence="2">
    <location>
        <begin position="5"/>
        <end position="68"/>
    </location>
</feature>
<keyword evidence="1" id="KW-1133">Transmembrane helix</keyword>
<dbReference type="Pfam" id="PF26444">
    <property type="entry name" value="DUF8123"/>
    <property type="match status" value="1"/>
</dbReference>
<evidence type="ECO:0000313" key="3">
    <source>
        <dbReference type="EMBL" id="MBV0924449.1"/>
    </source>
</evidence>
<dbReference type="InterPro" id="IPR058436">
    <property type="entry name" value="DUF8123"/>
</dbReference>
<evidence type="ECO:0000259" key="2">
    <source>
        <dbReference type="Pfam" id="PF26444"/>
    </source>
</evidence>
<dbReference type="OrthoDB" id="231047at2157"/>
<reference evidence="3 4" key="1">
    <citation type="submission" date="2021-06" db="EMBL/GenBank/DDBJ databases">
        <title>New haloarchaea isolates fom saline soil.</title>
        <authorList>
            <person name="Duran-Viseras A."/>
            <person name="Sanchez-Porro C.S."/>
            <person name="Ventosa A."/>
        </authorList>
    </citation>
    <scope>NUCLEOTIDE SEQUENCE [LARGE SCALE GENOMIC DNA]</scope>
    <source>
        <strain evidence="3 4">JCM 183640</strain>
    </source>
</reference>
<keyword evidence="4" id="KW-1185">Reference proteome</keyword>